<comment type="caution">
    <text evidence="1">Lacks conserved residue(s) required for the propagation of feature annotation.</text>
</comment>
<reference evidence="3" key="1">
    <citation type="submission" date="2024-06" db="EMBL/GenBank/DDBJ databases">
        <title>Streptomyces sp. strain HUAS MG91 genome sequences.</title>
        <authorList>
            <person name="Mo P."/>
        </authorList>
    </citation>
    <scope>NUCLEOTIDE SEQUENCE</scope>
    <source>
        <strain evidence="3">HUAS MG91</strain>
    </source>
</reference>
<accession>A0AAU8IWM3</accession>
<dbReference type="KEGG" id="stac:ABII15_20300"/>
<name>A0AAU8IWM3_9ACTN</name>
<proteinExistence type="predicted"/>
<dbReference type="InterPro" id="IPR001789">
    <property type="entry name" value="Sig_transdc_resp-reg_receiver"/>
</dbReference>
<gene>
    <name evidence="3" type="ORF">ABII15_20300</name>
</gene>
<dbReference type="InterPro" id="IPR011006">
    <property type="entry name" value="CheY-like_superfamily"/>
</dbReference>
<feature type="domain" description="Response regulatory" evidence="2">
    <location>
        <begin position="2"/>
        <end position="119"/>
    </location>
</feature>
<evidence type="ECO:0000256" key="1">
    <source>
        <dbReference type="PROSITE-ProRule" id="PRU00169"/>
    </source>
</evidence>
<evidence type="ECO:0000259" key="2">
    <source>
        <dbReference type="PROSITE" id="PS50110"/>
    </source>
</evidence>
<dbReference type="SUPFAM" id="SSF52172">
    <property type="entry name" value="CheY-like"/>
    <property type="match status" value="1"/>
</dbReference>
<dbReference type="RefSeq" id="WP_353943743.1">
    <property type="nucleotide sequence ID" value="NZ_CP159534.1"/>
</dbReference>
<dbReference type="GO" id="GO:0000160">
    <property type="term" value="P:phosphorelay signal transduction system"/>
    <property type="evidence" value="ECO:0007669"/>
    <property type="project" value="InterPro"/>
</dbReference>
<organism evidence="3">
    <name type="scientific">Streptomyces tabacisoli</name>
    <dbReference type="NCBI Taxonomy" id="3156398"/>
    <lineage>
        <taxon>Bacteria</taxon>
        <taxon>Bacillati</taxon>
        <taxon>Actinomycetota</taxon>
        <taxon>Actinomycetes</taxon>
        <taxon>Kitasatosporales</taxon>
        <taxon>Streptomycetaceae</taxon>
        <taxon>Streptomyces</taxon>
    </lineage>
</organism>
<sequence>MKILLIDECAWGIKALEAALVPLDVPTAGVSSNDAALKTLIRGGVGLVVLVLGRPGADRLEVVRYMRRIGPMRCIPVITVSDRRYLAGFVVEAAELEVADVLTTPLDPQALRFKARYLLTVHGRCGTDHPSCS</sequence>
<dbReference type="AlphaFoldDB" id="A0AAU8IWM3"/>
<dbReference type="EMBL" id="CP159534">
    <property type="protein sequence ID" value="XCJ72163.1"/>
    <property type="molecule type" value="Genomic_DNA"/>
</dbReference>
<dbReference type="PROSITE" id="PS50110">
    <property type="entry name" value="RESPONSE_REGULATORY"/>
    <property type="match status" value="1"/>
</dbReference>
<dbReference type="Gene3D" id="3.40.50.2300">
    <property type="match status" value="1"/>
</dbReference>
<protein>
    <submittedName>
        <fullName evidence="3">Response regulator</fullName>
    </submittedName>
</protein>
<evidence type="ECO:0000313" key="3">
    <source>
        <dbReference type="EMBL" id="XCJ72163.1"/>
    </source>
</evidence>